<reference evidence="2" key="1">
    <citation type="journal article" date="2023" name="Insect Mol. Biol.">
        <title>Genome sequencing provides insights into the evolution of gene families encoding plant cell wall-degrading enzymes in longhorned beetles.</title>
        <authorList>
            <person name="Shin N.R."/>
            <person name="Okamura Y."/>
            <person name="Kirsch R."/>
            <person name="Pauchet Y."/>
        </authorList>
    </citation>
    <scope>NUCLEOTIDE SEQUENCE</scope>
    <source>
        <strain evidence="2">MMC_N1</strain>
    </source>
</reference>
<dbReference type="EMBL" id="JAPWTJ010001109">
    <property type="protein sequence ID" value="KAJ8973805.1"/>
    <property type="molecule type" value="Genomic_DNA"/>
</dbReference>
<accession>A0ABQ9J850</accession>
<name>A0ABQ9J850_9CUCU</name>
<feature type="transmembrane region" description="Helical" evidence="1">
    <location>
        <begin position="36"/>
        <end position="65"/>
    </location>
</feature>
<evidence type="ECO:0000313" key="2">
    <source>
        <dbReference type="EMBL" id="KAJ8973805.1"/>
    </source>
</evidence>
<keyword evidence="3" id="KW-1185">Reference proteome</keyword>
<comment type="caution">
    <text evidence="2">The sequence shown here is derived from an EMBL/GenBank/DDBJ whole genome shotgun (WGS) entry which is preliminary data.</text>
</comment>
<keyword evidence="1" id="KW-1133">Transmembrane helix</keyword>
<sequence>MKLLTSSSPLQEISGKVKPNTIQLYKENQADRTTRMLLAVLLLFLITEVPKVIIGIGGIGAILAWRSWRTVTRTSICNKGAKTWKPTPSSLMTQTVISIAVKMFSI</sequence>
<gene>
    <name evidence="2" type="ORF">NQ317_013595</name>
</gene>
<protein>
    <submittedName>
        <fullName evidence="2">Uncharacterized protein</fullName>
    </submittedName>
</protein>
<evidence type="ECO:0000256" key="1">
    <source>
        <dbReference type="SAM" id="Phobius"/>
    </source>
</evidence>
<keyword evidence="1" id="KW-0472">Membrane</keyword>
<evidence type="ECO:0000313" key="3">
    <source>
        <dbReference type="Proteomes" id="UP001162164"/>
    </source>
</evidence>
<proteinExistence type="predicted"/>
<dbReference type="Proteomes" id="UP001162164">
    <property type="component" value="Unassembled WGS sequence"/>
</dbReference>
<keyword evidence="1" id="KW-0812">Transmembrane</keyword>
<organism evidence="2 3">
    <name type="scientific">Molorchus minor</name>
    <dbReference type="NCBI Taxonomy" id="1323400"/>
    <lineage>
        <taxon>Eukaryota</taxon>
        <taxon>Metazoa</taxon>
        <taxon>Ecdysozoa</taxon>
        <taxon>Arthropoda</taxon>
        <taxon>Hexapoda</taxon>
        <taxon>Insecta</taxon>
        <taxon>Pterygota</taxon>
        <taxon>Neoptera</taxon>
        <taxon>Endopterygota</taxon>
        <taxon>Coleoptera</taxon>
        <taxon>Polyphaga</taxon>
        <taxon>Cucujiformia</taxon>
        <taxon>Chrysomeloidea</taxon>
        <taxon>Cerambycidae</taxon>
        <taxon>Lamiinae</taxon>
        <taxon>Monochamini</taxon>
        <taxon>Molorchus</taxon>
    </lineage>
</organism>